<dbReference type="EMBL" id="QROB01000003">
    <property type="protein sequence ID" value="RHK90303.1"/>
    <property type="molecule type" value="Genomic_DNA"/>
</dbReference>
<reference evidence="16 29" key="3">
    <citation type="submission" date="2019-09" db="EMBL/GenBank/DDBJ databases">
        <title>In-depth cultivation of the pig gut microbiome towards novel bacterial diversity and tailored functional studies.</title>
        <authorList>
            <person name="Wylensek D."/>
            <person name="Hitch T.C.A."/>
            <person name="Clavel T."/>
        </authorList>
    </citation>
    <scope>NUCLEOTIDE SEQUENCE [LARGE SCALE GENOMIC DNA]</scope>
    <source>
        <strain evidence="16 29">WCA-389-WT-3C</strain>
    </source>
</reference>
<evidence type="ECO:0000313" key="14">
    <source>
        <dbReference type="EMBL" id="MDU0250877.1"/>
    </source>
</evidence>
<dbReference type="Proteomes" id="UP000524321">
    <property type="component" value="Unassembled WGS sequence"/>
</dbReference>
<dbReference type="Proteomes" id="UP000758576">
    <property type="component" value="Unassembled WGS sequence"/>
</dbReference>
<evidence type="ECO:0000313" key="7">
    <source>
        <dbReference type="EMBL" id="MDB0853345.1"/>
    </source>
</evidence>
<evidence type="ECO:0000313" key="23">
    <source>
        <dbReference type="Proteomes" id="UP000266497"/>
    </source>
</evidence>
<dbReference type="EMBL" id="JABWDJ010000006">
    <property type="protein sequence ID" value="NVB72470.1"/>
    <property type="molecule type" value="Genomic_DNA"/>
</dbReference>
<dbReference type="AlphaFoldDB" id="A0A174QY32"/>
<dbReference type="Proteomes" id="UP001181258">
    <property type="component" value="Unassembled WGS sequence"/>
</dbReference>
<dbReference type="EMBL" id="WCZY01000002">
    <property type="protein sequence ID" value="KAB6696476.1"/>
    <property type="molecule type" value="Genomic_DNA"/>
</dbReference>
<dbReference type="EMBL" id="QSJM01000048">
    <property type="protein sequence ID" value="RHD77593.1"/>
    <property type="molecule type" value="Genomic_DNA"/>
</dbReference>
<dbReference type="Proteomes" id="UP000555193">
    <property type="component" value="Unassembled WGS sequence"/>
</dbReference>
<evidence type="ECO:0000313" key="19">
    <source>
        <dbReference type="EMBL" id="RGR31296.1"/>
    </source>
</evidence>
<dbReference type="Proteomes" id="UP000266497">
    <property type="component" value="Unassembled WGS sequence"/>
</dbReference>
<evidence type="ECO:0000313" key="31">
    <source>
        <dbReference type="Proteomes" id="UP000470952"/>
    </source>
</evidence>
<evidence type="ECO:0000313" key="5">
    <source>
        <dbReference type="EMBL" id="MBV3490073.1"/>
    </source>
</evidence>
<reference evidence="5" key="7">
    <citation type="submission" date="2021-06" db="EMBL/GenBank/DDBJ databases">
        <title>Collection of gut derived symbiotic bacterial strains cultured from healthy donors.</title>
        <authorList>
            <person name="Lin H."/>
            <person name="Littmann E."/>
            <person name="Pamer E.G."/>
        </authorList>
    </citation>
    <scope>NUCLEOTIDE SEQUENCE</scope>
    <source>
        <strain evidence="5">MSK.19.85</strain>
    </source>
</reference>
<reference evidence="6" key="8">
    <citation type="submission" date="2022-01" db="EMBL/GenBank/DDBJ databases">
        <authorList>
            <person name="Mingchao X."/>
        </authorList>
    </citation>
    <scope>NUCLEOTIDE SEQUENCE</scope>
    <source>
        <strain evidence="6">Bv4372</strain>
    </source>
</reference>
<evidence type="ECO:0000313" key="10">
    <source>
        <dbReference type="EMBL" id="MDU0248807.1"/>
    </source>
</evidence>
<reference evidence="18 32" key="6">
    <citation type="submission" date="2020-07" db="EMBL/GenBank/DDBJ databases">
        <title>Bacterial metabolism rescues the inhibition of intestinal drug absorption by food and drug additives.</title>
        <authorList>
            <person name="Zou L."/>
            <person name="Spanogiannopoulos P."/>
            <person name="Chien H.-C."/>
            <person name="Pieper L.M."/>
            <person name="Cai W."/>
            <person name="Khuri N."/>
            <person name="Pottel J."/>
            <person name="Vora B."/>
            <person name="Ni Z."/>
            <person name="Tsakalozou E."/>
            <person name="Zhang W."/>
            <person name="Shoichet B.K."/>
            <person name="Giacomini K.M."/>
            <person name="Turnbaugh P.J."/>
        </authorList>
    </citation>
    <scope>NUCLEOTIDE SEQUENCE [LARGE SCALE GENOMIC DNA]</scope>
    <source>
        <strain evidence="18 32">B33</strain>
    </source>
</reference>
<evidence type="ECO:0000313" key="17">
    <source>
        <dbReference type="EMBL" id="NMW36519.1"/>
    </source>
</evidence>
<evidence type="ECO:0000313" key="13">
    <source>
        <dbReference type="EMBL" id="MDU0250826.1"/>
    </source>
</evidence>
<evidence type="ECO:0000313" key="21">
    <source>
        <dbReference type="EMBL" id="RHD77593.1"/>
    </source>
</evidence>
<reference evidence="18 32" key="5">
    <citation type="submission" date="2020-04" db="EMBL/GenBank/DDBJ databases">
        <authorList>
            <person name="Pieper L."/>
        </authorList>
    </citation>
    <scope>NUCLEOTIDE SEQUENCE [LARGE SCALE GENOMIC DNA]</scope>
    <source>
        <strain evidence="18 32">B33</strain>
    </source>
</reference>
<dbReference type="EMBL" id="JAHOGA010000041">
    <property type="protein sequence ID" value="MBV3490073.1"/>
    <property type="molecule type" value="Genomic_DNA"/>
</dbReference>
<dbReference type="Proteomes" id="UP000437380">
    <property type="component" value="Unassembled WGS sequence"/>
</dbReference>
<dbReference type="Proteomes" id="UP000285379">
    <property type="component" value="Unassembled WGS sequence"/>
</dbReference>
<dbReference type="EMBL" id="QRUD01000106">
    <property type="protein sequence ID" value="RGR31296.1"/>
    <property type="molecule type" value="Genomic_DNA"/>
</dbReference>
<evidence type="ECO:0000313" key="3">
    <source>
        <dbReference type="EMBL" id="KAB6696476.1"/>
    </source>
</evidence>
<evidence type="ECO:0000313" key="2">
    <source>
        <dbReference type="EMBL" id="KAB6663918.1"/>
    </source>
</evidence>
<dbReference type="Proteomes" id="UP000470777">
    <property type="component" value="Unassembled WGS sequence"/>
</dbReference>
<dbReference type="EMBL" id="JABDSH010000076">
    <property type="protein sequence ID" value="NMW36519.1"/>
    <property type="molecule type" value="Genomic_DNA"/>
</dbReference>
<dbReference type="EMBL" id="WCZM01000056">
    <property type="protein sequence ID" value="KAB3562105.1"/>
    <property type="molecule type" value="Genomic_DNA"/>
</dbReference>
<evidence type="ECO:0000313" key="28">
    <source>
        <dbReference type="Proteomes" id="UP000437380"/>
    </source>
</evidence>
<dbReference type="EMBL" id="JAWDHD010000010">
    <property type="protein sequence ID" value="MDU0248807.1"/>
    <property type="molecule type" value="Genomic_DNA"/>
</dbReference>
<evidence type="ECO:0000313" key="12">
    <source>
        <dbReference type="EMBL" id="MDU0249872.1"/>
    </source>
</evidence>
<dbReference type="EMBL" id="JAWDHD010000011">
    <property type="protein sequence ID" value="MDU0249460.1"/>
    <property type="molecule type" value="Genomic_DNA"/>
</dbReference>
<evidence type="ECO:0000313" key="1">
    <source>
        <dbReference type="EMBL" id="KAB3562105.1"/>
    </source>
</evidence>
<dbReference type="RefSeq" id="WP_032949270.1">
    <property type="nucleotide sequence ID" value="NZ_CAXSKM010000076.1"/>
</dbReference>
<dbReference type="EMBL" id="JAWDHD010000005">
    <property type="protein sequence ID" value="MDU0248194.1"/>
    <property type="molecule type" value="Genomic_DNA"/>
</dbReference>
<evidence type="ECO:0000313" key="24">
    <source>
        <dbReference type="Proteomes" id="UP000283429"/>
    </source>
</evidence>
<evidence type="ECO:0000313" key="8">
    <source>
        <dbReference type="EMBL" id="MDU0248194.1"/>
    </source>
</evidence>
<dbReference type="EMBL" id="JAQKEI010000027">
    <property type="protein sequence ID" value="MDB0853345.1"/>
    <property type="molecule type" value="Genomic_DNA"/>
</dbReference>
<dbReference type="EMBL" id="JAWDHD010000008">
    <property type="protein sequence ID" value="MDU0248743.1"/>
    <property type="molecule type" value="Genomic_DNA"/>
</dbReference>
<sequence>MSIEQIIFNLLNKNAHTWVRYWQQKEMSGLTMPGEYIEIRTFFLSGIELSDFFAAGFKINKIQSQKIDADAYCDILLNKTD</sequence>
<evidence type="ECO:0000313" key="20">
    <source>
        <dbReference type="EMBL" id="RGV11580.1"/>
    </source>
</evidence>
<evidence type="ECO:0000313" key="4">
    <source>
        <dbReference type="EMBL" id="KAB6701747.1"/>
    </source>
</evidence>
<evidence type="ECO:0000313" key="27">
    <source>
        <dbReference type="Proteomes" id="UP000433382"/>
    </source>
</evidence>
<evidence type="ECO:0000313" key="25">
    <source>
        <dbReference type="Proteomes" id="UP000285379"/>
    </source>
</evidence>
<dbReference type="Proteomes" id="UP000433382">
    <property type="component" value="Unassembled WGS sequence"/>
</dbReference>
<evidence type="ECO:0000313" key="32">
    <source>
        <dbReference type="Proteomes" id="UP000524321"/>
    </source>
</evidence>
<reference evidence="27 28" key="2">
    <citation type="journal article" date="2019" name="Nat. Med.">
        <title>A library of human gut bacterial isolates paired with longitudinal multiomics data enables mechanistic microbiome research.</title>
        <authorList>
            <person name="Poyet M."/>
            <person name="Groussin M."/>
            <person name="Gibbons S.M."/>
            <person name="Avila-Pacheco J."/>
            <person name="Jiang X."/>
            <person name="Kearney S.M."/>
            <person name="Perrotta A.R."/>
            <person name="Berdy B."/>
            <person name="Zhao S."/>
            <person name="Lieberman T.D."/>
            <person name="Swanson P.K."/>
            <person name="Smith M."/>
            <person name="Roesemann S."/>
            <person name="Alexander J.E."/>
            <person name="Rich S.A."/>
            <person name="Livny J."/>
            <person name="Vlamakis H."/>
            <person name="Clish C."/>
            <person name="Bullock K."/>
            <person name="Deik A."/>
            <person name="Scott J."/>
            <person name="Pierce K.A."/>
            <person name="Xavier R.J."/>
            <person name="Alm E.J."/>
        </authorList>
    </citation>
    <scope>NUCLEOTIDE SEQUENCE [LARGE SCALE GENOMIC DNA]</scope>
    <source>
        <strain evidence="1 27">BIOML-A73</strain>
        <strain evidence="4 28">BIOML-A82</strain>
        <strain evidence="3 30">BIOML-A85</strain>
        <strain evidence="2 31">BIOML-A93</strain>
    </source>
</reference>
<protein>
    <submittedName>
        <fullName evidence="3">Uncharacterized protein</fullName>
    </submittedName>
</protein>
<dbReference type="EMBL" id="JAWDHD010000011">
    <property type="protein sequence ID" value="MDU0249872.1"/>
    <property type="molecule type" value="Genomic_DNA"/>
</dbReference>
<evidence type="ECO:0000313" key="29">
    <source>
        <dbReference type="Proteomes" id="UP000460950"/>
    </source>
</evidence>
<evidence type="ECO:0000313" key="15">
    <source>
        <dbReference type="EMBL" id="MDU0251720.1"/>
    </source>
</evidence>
<evidence type="ECO:0000313" key="30">
    <source>
        <dbReference type="Proteomes" id="UP000470777"/>
    </source>
</evidence>
<reference evidence="17 33" key="4">
    <citation type="submission" date="2020-04" db="EMBL/GenBank/DDBJ databases">
        <title>A novel gut-associated lysogenic phage, Bacteroides phage BV01, alters the host transcriptome and bile acid metabolism in Bacteroides vulgatus.</title>
        <authorList>
            <person name="Campbell D.E."/>
            <person name="Ly L."/>
            <person name="Ridlon J.M."/>
            <person name="Hsiao A."/>
            <person name="Degnan P.H."/>
        </authorList>
    </citation>
    <scope>NUCLEOTIDE SEQUENCE [LARGE SCALE GENOMIC DNA]</scope>
    <source>
        <strain evidence="17 33">VPI-4506</strain>
    </source>
</reference>
<gene>
    <name evidence="22" type="ORF">DW043_03650</name>
    <name evidence="21" type="ORF">DW783_15190</name>
    <name evidence="20" type="ORF">DWW27_07375</name>
    <name evidence="19" type="ORF">DWY53_21905</name>
    <name evidence="16" type="ORF">FYJ30_14755</name>
    <name evidence="1" type="ORF">GAY01_22590</name>
    <name evidence="4" type="ORF">GAY17_05130</name>
    <name evidence="2" type="ORF">GAZ76_00170</name>
    <name evidence="3" type="ORF">GAZ92_02475</name>
    <name evidence="17" type="ORF">HKQ54_10315</name>
    <name evidence="18" type="ORF">HUV05_02860</name>
    <name evidence="5" type="ORF">KSX14_15835</name>
    <name evidence="6" type="ORF">L4X52_21190</name>
    <name evidence="7" type="ORF">PL594_17740</name>
    <name evidence="8" type="ORF">RVY68_05715</name>
    <name evidence="9" type="ORF">RVY68_08640</name>
    <name evidence="10" type="ORF">RVY68_08985</name>
    <name evidence="11" type="ORF">RVY68_12415</name>
    <name evidence="12" type="ORF">RVY68_14580</name>
    <name evidence="13" type="ORF">RVY68_19680</name>
    <name evidence="14" type="ORF">RVY68_19965</name>
    <name evidence="15" type="ORF">RVY68_24475</name>
</gene>
<dbReference type="Proteomes" id="UP000460950">
    <property type="component" value="Unassembled WGS sequence"/>
</dbReference>
<proteinExistence type="predicted"/>
<name>A0A174QY32_PHOVU</name>
<dbReference type="EMBL" id="JAWDHD010000013">
    <property type="protein sequence ID" value="MDU0250877.1"/>
    <property type="molecule type" value="Genomic_DNA"/>
</dbReference>
<evidence type="ECO:0000313" key="9">
    <source>
        <dbReference type="EMBL" id="MDU0248743.1"/>
    </source>
</evidence>
<reference evidence="23 24" key="1">
    <citation type="submission" date="2018-08" db="EMBL/GenBank/DDBJ databases">
        <title>A genome reference for cultivated species of the human gut microbiota.</title>
        <authorList>
            <person name="Zou Y."/>
            <person name="Xue W."/>
            <person name="Luo G."/>
        </authorList>
    </citation>
    <scope>NUCLEOTIDE SEQUENCE [LARGE SCALE GENOMIC DNA]</scope>
    <source>
        <strain evidence="20 25">AF14-8</strain>
        <strain evidence="19 23">AF25-30LB</strain>
        <strain evidence="22 26">AF39-8AT</strain>
        <strain evidence="21 24">AM30-40</strain>
    </source>
</reference>
<dbReference type="EMBL" id="WDAG01000001">
    <property type="protein sequence ID" value="KAB6663918.1"/>
    <property type="molecule type" value="Genomic_DNA"/>
</dbReference>
<evidence type="ECO:0000313" key="18">
    <source>
        <dbReference type="EMBL" id="NVB72470.1"/>
    </source>
</evidence>
<dbReference type="Proteomes" id="UP000283429">
    <property type="component" value="Unassembled WGS sequence"/>
</dbReference>
<dbReference type="EMBL" id="JAKKWZ010000072">
    <property type="protein sequence ID" value="MCG0342465.1"/>
    <property type="molecule type" value="Genomic_DNA"/>
</dbReference>
<evidence type="ECO:0000313" key="6">
    <source>
        <dbReference type="EMBL" id="MCG0342465.1"/>
    </source>
</evidence>
<reference evidence="8" key="10">
    <citation type="submission" date="2023-10" db="EMBL/GenBank/DDBJ databases">
        <title>Genome of potential pathogenic bacteria in Crohn's disease.</title>
        <authorList>
            <person name="Rodriguez-Palacios A."/>
        </authorList>
    </citation>
    <scope>NUCLEOTIDE SEQUENCE</scope>
    <source>
        <strain evidence="8">CavFT-hAR107</strain>
    </source>
</reference>
<evidence type="ECO:0000313" key="26">
    <source>
        <dbReference type="Proteomes" id="UP000286392"/>
    </source>
</evidence>
<organism evidence="3 30">
    <name type="scientific">Phocaeicola vulgatus</name>
    <name type="common">Bacteroides vulgatus</name>
    <dbReference type="NCBI Taxonomy" id="821"/>
    <lineage>
        <taxon>Bacteria</taxon>
        <taxon>Pseudomonadati</taxon>
        <taxon>Bacteroidota</taxon>
        <taxon>Bacteroidia</taxon>
        <taxon>Bacteroidales</taxon>
        <taxon>Bacteroidaceae</taxon>
        <taxon>Phocaeicola</taxon>
    </lineage>
</organism>
<dbReference type="EMBL" id="VULU01000029">
    <property type="protein sequence ID" value="MSS49515.1"/>
    <property type="molecule type" value="Genomic_DNA"/>
</dbReference>
<evidence type="ECO:0000313" key="16">
    <source>
        <dbReference type="EMBL" id="MSS49515.1"/>
    </source>
</evidence>
<dbReference type="EMBL" id="JAWDHD010000014">
    <property type="protein sequence ID" value="MDU0251720.1"/>
    <property type="molecule type" value="Genomic_DNA"/>
</dbReference>
<evidence type="ECO:0000313" key="33">
    <source>
        <dbReference type="Proteomes" id="UP000555193"/>
    </source>
</evidence>
<dbReference type="EMBL" id="WCZV01000005">
    <property type="protein sequence ID" value="KAB6701747.1"/>
    <property type="molecule type" value="Genomic_DNA"/>
</dbReference>
<dbReference type="Proteomes" id="UP001201179">
    <property type="component" value="Unassembled WGS sequence"/>
</dbReference>
<comment type="caution">
    <text evidence="3">The sequence shown here is derived from an EMBL/GenBank/DDBJ whole genome shotgun (WGS) entry which is preliminary data.</text>
</comment>
<dbReference type="EMBL" id="QRYT01000013">
    <property type="protein sequence ID" value="RGV11580.1"/>
    <property type="molecule type" value="Genomic_DNA"/>
</dbReference>
<evidence type="ECO:0000313" key="11">
    <source>
        <dbReference type="EMBL" id="MDU0249460.1"/>
    </source>
</evidence>
<accession>A0A174QY32</accession>
<dbReference type="EMBL" id="JAWDHD010000012">
    <property type="protein sequence ID" value="MDU0250826.1"/>
    <property type="molecule type" value="Genomic_DNA"/>
</dbReference>
<reference evidence="7" key="9">
    <citation type="submission" date="2023-01" db="EMBL/GenBank/DDBJ databases">
        <title>Human gut microbiome strain richness.</title>
        <authorList>
            <person name="Chen-Liaw A."/>
        </authorList>
    </citation>
    <scope>NUCLEOTIDE SEQUENCE</scope>
    <source>
        <strain evidence="7">H9_m1001271B151109d0_201107</strain>
    </source>
</reference>
<dbReference type="Proteomes" id="UP000286392">
    <property type="component" value="Unassembled WGS sequence"/>
</dbReference>
<dbReference type="Proteomes" id="UP000470952">
    <property type="component" value="Unassembled WGS sequence"/>
</dbReference>
<dbReference type="Proteomes" id="UP001210999">
    <property type="component" value="Unassembled WGS sequence"/>
</dbReference>
<evidence type="ECO:0000313" key="22">
    <source>
        <dbReference type="EMBL" id="RHK90303.1"/>
    </source>
</evidence>